<feature type="domain" description="Histidine kinase/HSP90-like ATPase" evidence="10">
    <location>
        <begin position="524"/>
        <end position="614"/>
    </location>
</feature>
<dbReference type="PANTHER" id="PTHR24421">
    <property type="entry name" value="NITRATE/NITRITE SENSOR PROTEIN NARX-RELATED"/>
    <property type="match status" value="1"/>
</dbReference>
<dbReference type="Pfam" id="PF02518">
    <property type="entry name" value="HATPase_c"/>
    <property type="match status" value="1"/>
</dbReference>
<feature type="transmembrane region" description="Helical" evidence="9">
    <location>
        <begin position="96"/>
        <end position="115"/>
    </location>
</feature>
<keyword evidence="8" id="KW-0902">Two-component regulatory system</keyword>
<evidence type="ECO:0000256" key="9">
    <source>
        <dbReference type="SAM" id="Phobius"/>
    </source>
</evidence>
<keyword evidence="4" id="KW-0808">Transferase</keyword>
<proteinExistence type="predicted"/>
<dbReference type="PANTHER" id="PTHR24421:SF10">
    <property type="entry name" value="NITRATE_NITRITE SENSOR PROTEIN NARQ"/>
    <property type="match status" value="1"/>
</dbReference>
<evidence type="ECO:0000256" key="1">
    <source>
        <dbReference type="ARBA" id="ARBA00000085"/>
    </source>
</evidence>
<dbReference type="Pfam" id="PF07730">
    <property type="entry name" value="HisKA_3"/>
    <property type="match status" value="1"/>
</dbReference>
<feature type="transmembrane region" description="Helical" evidence="9">
    <location>
        <begin position="121"/>
        <end position="143"/>
    </location>
</feature>
<comment type="catalytic activity">
    <reaction evidence="1">
        <text>ATP + protein L-histidine = ADP + protein N-phospho-L-histidine.</text>
        <dbReference type="EC" id="2.7.13.3"/>
    </reaction>
</comment>
<evidence type="ECO:0000256" key="6">
    <source>
        <dbReference type="ARBA" id="ARBA00022777"/>
    </source>
</evidence>
<evidence type="ECO:0000256" key="7">
    <source>
        <dbReference type="ARBA" id="ARBA00022840"/>
    </source>
</evidence>
<dbReference type="InterPro" id="IPR036890">
    <property type="entry name" value="HATPase_C_sf"/>
</dbReference>
<evidence type="ECO:0000259" key="10">
    <source>
        <dbReference type="SMART" id="SM00387"/>
    </source>
</evidence>
<comment type="caution">
    <text evidence="11">The sequence shown here is derived from an EMBL/GenBank/DDBJ whole genome shotgun (WGS) entry which is preliminary data.</text>
</comment>
<dbReference type="InterPro" id="IPR003594">
    <property type="entry name" value="HATPase_dom"/>
</dbReference>
<dbReference type="GO" id="GO:0016301">
    <property type="term" value="F:kinase activity"/>
    <property type="evidence" value="ECO:0007669"/>
    <property type="project" value="UniProtKB-KW"/>
</dbReference>
<dbReference type="Proteomes" id="UP000798951">
    <property type="component" value="Unassembled WGS sequence"/>
</dbReference>
<feature type="transmembrane region" description="Helical" evidence="9">
    <location>
        <begin position="240"/>
        <end position="259"/>
    </location>
</feature>
<feature type="transmembrane region" description="Helical" evidence="9">
    <location>
        <begin position="207"/>
        <end position="228"/>
    </location>
</feature>
<evidence type="ECO:0000256" key="3">
    <source>
        <dbReference type="ARBA" id="ARBA00022553"/>
    </source>
</evidence>
<dbReference type="EC" id="2.7.13.3" evidence="2"/>
<dbReference type="SUPFAM" id="SSF55874">
    <property type="entry name" value="ATPase domain of HSP90 chaperone/DNA topoisomerase II/histidine kinase"/>
    <property type="match status" value="1"/>
</dbReference>
<keyword evidence="9" id="KW-0472">Membrane</keyword>
<accession>A0ABQ6YJQ1</accession>
<reference evidence="11 12" key="1">
    <citation type="submission" date="2019-07" db="EMBL/GenBank/DDBJ databases">
        <title>Genomic Encyclopedia of Type Strains, Phase IV (KMG-IV): sequencing the most valuable type-strain genomes for metagenomic binning, comparative biology and taxonomic classification.</title>
        <authorList>
            <person name="Goeker M."/>
        </authorList>
    </citation>
    <scope>NUCLEOTIDE SEQUENCE [LARGE SCALE GENOMIC DNA]</scope>
    <source>
        <strain evidence="11 12">DSM 44831</strain>
    </source>
</reference>
<name>A0ABQ6YJQ1_9NOCA</name>
<evidence type="ECO:0000256" key="5">
    <source>
        <dbReference type="ARBA" id="ARBA00022741"/>
    </source>
</evidence>
<evidence type="ECO:0000256" key="8">
    <source>
        <dbReference type="ARBA" id="ARBA00023012"/>
    </source>
</evidence>
<keyword evidence="12" id="KW-1185">Reference proteome</keyword>
<dbReference type="InterPro" id="IPR011712">
    <property type="entry name" value="Sig_transdc_His_kin_sub3_dim/P"/>
</dbReference>
<feature type="transmembrane region" description="Helical" evidence="9">
    <location>
        <begin position="155"/>
        <end position="175"/>
    </location>
</feature>
<gene>
    <name evidence="11" type="ORF">FNL39_106129</name>
</gene>
<keyword evidence="9" id="KW-1133">Transmembrane helix</keyword>
<dbReference type="Gene3D" id="1.20.5.1930">
    <property type="match status" value="1"/>
</dbReference>
<feature type="transmembrane region" description="Helical" evidence="9">
    <location>
        <begin position="271"/>
        <end position="289"/>
    </location>
</feature>
<sequence length="617" mass="66110">MLNQQEIGGRVMGRVAIVSALTAVITAVGVASTDWSPTAVRDPARALSLGPMEAFVADRGGYLPAFTVTELVVSVLTSVATVAAGLAIWHLRPRYATGKFMIAAGLLSLACLVRRSDTPALFTAGVILTNTALPIVIHLVLGYPSGHLRKRWEKVFVGLCWALATVGVAIEWLFFDPRLADARHESTSRNLLLIDHRPELASALQLGVGYTMAAFAIVLTGALITRWIRGTRSYRSEFAPVLVISLIGFVVLAVVLIATTKRSWLQGEWVLSFRNPCVVLLPLTAVVIVSRYRFTHAAIHTALTELGSAPLTDGFVESLRRIVHDPDLEILTYDERAGTYVDGQGAPRVVDPTPPGRAVTLVDRSGARVGAVLHDRALFVQRELRGALRLTVGLALEHKRLQRELHEQLLEVRESRARIVHAGDVHRQRIGRDLHDGAQQLLVTAILHLGRAQQSHTVAELRGHLDAGTESARTALAGLRELARGVYPATLTDYGLVAALNSLAERNPLPIELTSSLTERPGPTTELAAYYIAAEAITNAGKHADAEYVQITIDRDAADLVLVVRDDGRGGAALTRGGGLDGLVDRAGAIGGCLTVLSPAGAGTTVTATLPFTEVSP</sequence>
<evidence type="ECO:0000313" key="12">
    <source>
        <dbReference type="Proteomes" id="UP000798951"/>
    </source>
</evidence>
<keyword evidence="9" id="KW-0812">Transmembrane</keyword>
<organism evidence="11 12">
    <name type="scientific">Nocardia caishijiensis</name>
    <dbReference type="NCBI Taxonomy" id="184756"/>
    <lineage>
        <taxon>Bacteria</taxon>
        <taxon>Bacillati</taxon>
        <taxon>Actinomycetota</taxon>
        <taxon>Actinomycetes</taxon>
        <taxon>Mycobacteriales</taxon>
        <taxon>Nocardiaceae</taxon>
        <taxon>Nocardia</taxon>
    </lineage>
</organism>
<keyword evidence="6 11" id="KW-0418">Kinase</keyword>
<dbReference type="CDD" id="cd16917">
    <property type="entry name" value="HATPase_UhpB-NarQ-NarX-like"/>
    <property type="match status" value="1"/>
</dbReference>
<protein>
    <recommendedName>
        <fullName evidence="2">histidine kinase</fullName>
        <ecNumber evidence="2">2.7.13.3</ecNumber>
    </recommendedName>
</protein>
<dbReference type="Gene3D" id="3.30.565.10">
    <property type="entry name" value="Histidine kinase-like ATPase, C-terminal domain"/>
    <property type="match status" value="1"/>
</dbReference>
<dbReference type="RefSeq" id="WP_067984016.1">
    <property type="nucleotide sequence ID" value="NZ_VMSD01000006.1"/>
</dbReference>
<dbReference type="InterPro" id="IPR050482">
    <property type="entry name" value="Sensor_HK_TwoCompSys"/>
</dbReference>
<dbReference type="EMBL" id="VMSD01000006">
    <property type="protein sequence ID" value="KAF0845741.1"/>
    <property type="molecule type" value="Genomic_DNA"/>
</dbReference>
<evidence type="ECO:0000256" key="2">
    <source>
        <dbReference type="ARBA" id="ARBA00012438"/>
    </source>
</evidence>
<evidence type="ECO:0000256" key="4">
    <source>
        <dbReference type="ARBA" id="ARBA00022679"/>
    </source>
</evidence>
<keyword evidence="5" id="KW-0547">Nucleotide-binding</keyword>
<evidence type="ECO:0000313" key="11">
    <source>
        <dbReference type="EMBL" id="KAF0845741.1"/>
    </source>
</evidence>
<dbReference type="SMART" id="SM00387">
    <property type="entry name" value="HATPase_c"/>
    <property type="match status" value="1"/>
</dbReference>
<keyword evidence="7" id="KW-0067">ATP-binding</keyword>
<feature type="transmembrane region" description="Helical" evidence="9">
    <location>
        <begin position="71"/>
        <end position="89"/>
    </location>
</feature>
<keyword evidence="3" id="KW-0597">Phosphoprotein</keyword>
<feature type="transmembrane region" description="Helical" evidence="9">
    <location>
        <begin position="12"/>
        <end position="31"/>
    </location>
</feature>